<accession>A0A8F5BP19</accession>
<name>A0A8F5BP19_SACSH</name>
<dbReference type="InterPro" id="IPR051354">
    <property type="entry name" value="Transposase_27_IS1"/>
</dbReference>
<dbReference type="PANTHER" id="PTHR33293:SF1">
    <property type="entry name" value="INSERTION ELEMENT IS1 1 PROTEIN INSB-RELATED"/>
    <property type="match status" value="1"/>
</dbReference>
<evidence type="ECO:0000256" key="3">
    <source>
        <dbReference type="ARBA" id="ARBA00022578"/>
    </source>
</evidence>
<dbReference type="KEGG" id="sshi:J5U23_01733"/>
<dbReference type="AlphaFoldDB" id="A0A8F5BP19"/>
<dbReference type="InterPro" id="IPR005063">
    <property type="entry name" value="Transposase_27"/>
</dbReference>
<evidence type="ECO:0000256" key="4">
    <source>
        <dbReference type="ARBA" id="ARBA00023172"/>
    </source>
</evidence>
<dbReference type="Proteomes" id="UP000694018">
    <property type="component" value="Chromosome"/>
</dbReference>
<organism evidence="5 6">
    <name type="scientific">Saccharolobus shibatae (strain ATCC 51178 / DSM 5389 / JCM 8931 / NBRC 15437 / B12)</name>
    <name type="common">Sulfolobus shibatae</name>
    <dbReference type="NCBI Taxonomy" id="523848"/>
    <lineage>
        <taxon>Archaea</taxon>
        <taxon>Thermoproteota</taxon>
        <taxon>Thermoprotei</taxon>
        <taxon>Sulfolobales</taxon>
        <taxon>Sulfolobaceae</taxon>
        <taxon>Saccharolobus</taxon>
    </lineage>
</organism>
<gene>
    <name evidence="5" type="ORF">J5U23_01733</name>
</gene>
<dbReference type="Pfam" id="PF03400">
    <property type="entry name" value="DDE_Tnp_IS1"/>
    <property type="match status" value="1"/>
</dbReference>
<protein>
    <submittedName>
        <fullName evidence="5">Uncharacterized protein</fullName>
    </submittedName>
</protein>
<comment type="similarity">
    <text evidence="2">Belongs to the transposase 27 family.</text>
</comment>
<sequence length="126" mass="14723">MWIWNALANGFLFFAIGNRGYETFNFLQNSLPRSEVYYTDAYNVYQVLDNHVVGKEYTYTVESYNSYCRAHLARLARHTRAVNGSGRMVDYNLSLLNVIYPTYFQGIGTIIFQFYSRLTHISEMVV</sequence>
<evidence type="ECO:0000313" key="5">
    <source>
        <dbReference type="EMBL" id="QXJ28864.1"/>
    </source>
</evidence>
<keyword evidence="3" id="KW-0815">Transposition</keyword>
<dbReference type="GO" id="GO:0003677">
    <property type="term" value="F:DNA binding"/>
    <property type="evidence" value="ECO:0007669"/>
    <property type="project" value="InterPro"/>
</dbReference>
<proteinExistence type="inferred from homology"/>
<dbReference type="GO" id="GO:0004803">
    <property type="term" value="F:transposase activity"/>
    <property type="evidence" value="ECO:0007669"/>
    <property type="project" value="InterPro"/>
</dbReference>
<evidence type="ECO:0000256" key="1">
    <source>
        <dbReference type="ARBA" id="ARBA00004091"/>
    </source>
</evidence>
<evidence type="ECO:0000256" key="2">
    <source>
        <dbReference type="ARBA" id="ARBA00008841"/>
    </source>
</evidence>
<reference evidence="5" key="1">
    <citation type="journal article" date="2021" name="Environ. Microbiol.">
        <title>New insights into the diversity and evolution of the archaeal mobilome from three complete genomes of Saccharolobus shibatae.</title>
        <authorList>
            <person name="Medvedeva S."/>
            <person name="Brandt D."/>
            <person name="Cvirkaite-Krupovic V."/>
            <person name="Liu Y."/>
            <person name="Severinov K."/>
            <person name="Ishino S."/>
            <person name="Ishino Y."/>
            <person name="Prangishvili D."/>
            <person name="Kalinowski J."/>
            <person name="Krupovic M."/>
        </authorList>
    </citation>
    <scope>NUCLEOTIDE SEQUENCE</scope>
    <source>
        <strain evidence="5">B12</strain>
    </source>
</reference>
<keyword evidence="4" id="KW-0233">DNA recombination</keyword>
<comment type="function">
    <text evidence="1">Absolutely required for transposition of IS1.</text>
</comment>
<dbReference type="GO" id="GO:0006313">
    <property type="term" value="P:DNA transposition"/>
    <property type="evidence" value="ECO:0007669"/>
    <property type="project" value="InterPro"/>
</dbReference>
<evidence type="ECO:0000313" key="6">
    <source>
        <dbReference type="Proteomes" id="UP000694018"/>
    </source>
</evidence>
<dbReference type="PANTHER" id="PTHR33293">
    <property type="entry name" value="INSERTION ELEMENT IS1 1 PROTEIN INSB-RELATED"/>
    <property type="match status" value="1"/>
</dbReference>
<dbReference type="EMBL" id="CP077717">
    <property type="protein sequence ID" value="QXJ28864.1"/>
    <property type="molecule type" value="Genomic_DNA"/>
</dbReference>